<dbReference type="InterPro" id="IPR052561">
    <property type="entry name" value="ComplexI_Subunit1"/>
</dbReference>
<feature type="transmembrane region" description="Helical" evidence="5">
    <location>
        <begin position="268"/>
        <end position="289"/>
    </location>
</feature>
<dbReference type="PANTHER" id="PTHR43359:SF1">
    <property type="entry name" value="FORMATE HYDROGENLYASE SUBUNIT 4-RELATED"/>
    <property type="match status" value="1"/>
</dbReference>
<dbReference type="GeneID" id="93357744"/>
<evidence type="ECO:0000256" key="4">
    <source>
        <dbReference type="ARBA" id="ARBA00023136"/>
    </source>
</evidence>
<dbReference type="PANTHER" id="PTHR43359">
    <property type="entry name" value="FORMATE HYDROGENLYASE SUBUNIT 4"/>
    <property type="match status" value="1"/>
</dbReference>
<feature type="transmembrane region" description="Helical" evidence="5">
    <location>
        <begin position="67"/>
        <end position="87"/>
    </location>
</feature>
<keyword evidence="4 5" id="KW-0472">Membrane</keyword>
<comment type="subcellular location">
    <subcellularLocation>
        <location evidence="1">Membrane</location>
        <topology evidence="1">Multi-pass membrane protein</topology>
    </subcellularLocation>
</comment>
<sequence>MTLIQILIATVVFAVLAPVIGCFLAGLDRIISARMQGRVGPPLLQPYYDVRKLFEKEDAAVNTSERVYVVCALIFAVLSGGIFFGGGNLLLDVFTITLSSLFFIMAAYCTRSPYAEMGAARETIQVMSYEPMVLFMAVGFFLATGSFDVSAIAAAPGGPAIGKIILIFLGVLFILTIKLRKSPFDLSMSHHAHQEIVRGMTTEMSGPTLGLVEIMHWCETVLFLGWTGLFFLWGNPASWILALVVVALVFFAEIYIDNNFARVKWQFMLKSSWLVALLGGGINMAFLMLV</sequence>
<dbReference type="Proteomes" id="UP000530850">
    <property type="component" value="Unassembled WGS sequence"/>
</dbReference>
<name>A0A7W5D0R6_9ACTN</name>
<proteinExistence type="predicted"/>
<dbReference type="EMBL" id="JACHYA010000001">
    <property type="protein sequence ID" value="MBB3170636.1"/>
    <property type="molecule type" value="Genomic_DNA"/>
</dbReference>
<evidence type="ECO:0000256" key="2">
    <source>
        <dbReference type="ARBA" id="ARBA00022692"/>
    </source>
</evidence>
<evidence type="ECO:0000256" key="1">
    <source>
        <dbReference type="ARBA" id="ARBA00004141"/>
    </source>
</evidence>
<dbReference type="AlphaFoldDB" id="A0A7W5D0R6"/>
<feature type="transmembrane region" description="Helical" evidence="5">
    <location>
        <begin position="160"/>
        <end position="179"/>
    </location>
</feature>
<keyword evidence="3 5" id="KW-1133">Transmembrane helix</keyword>
<feature type="transmembrane region" description="Helical" evidence="5">
    <location>
        <begin position="214"/>
        <end position="233"/>
    </location>
</feature>
<evidence type="ECO:0000313" key="7">
    <source>
        <dbReference type="Proteomes" id="UP000530850"/>
    </source>
</evidence>
<evidence type="ECO:0000256" key="5">
    <source>
        <dbReference type="SAM" id="Phobius"/>
    </source>
</evidence>
<comment type="caution">
    <text evidence="6">The sequence shown here is derived from an EMBL/GenBank/DDBJ whole genome shotgun (WGS) entry which is preliminary data.</text>
</comment>
<feature type="transmembrane region" description="Helical" evidence="5">
    <location>
        <begin position="6"/>
        <end position="27"/>
    </location>
</feature>
<feature type="transmembrane region" description="Helical" evidence="5">
    <location>
        <begin position="239"/>
        <end position="256"/>
    </location>
</feature>
<keyword evidence="2 5" id="KW-0812">Transmembrane</keyword>
<gene>
    <name evidence="6" type="ORF">FHR31_000416</name>
</gene>
<evidence type="ECO:0000313" key="6">
    <source>
        <dbReference type="EMBL" id="MBB3170636.1"/>
    </source>
</evidence>
<dbReference type="Pfam" id="PF00146">
    <property type="entry name" value="NADHdh"/>
    <property type="match status" value="1"/>
</dbReference>
<reference evidence="6 7" key="1">
    <citation type="submission" date="2020-08" db="EMBL/GenBank/DDBJ databases">
        <title>Sequencing the genomes of 1000 actinobacteria strains.</title>
        <authorList>
            <person name="Klenk H.-P."/>
        </authorList>
    </citation>
    <scope>NUCLEOTIDE SEQUENCE [LARGE SCALE GENOMIC DNA]</scope>
    <source>
        <strain evidence="6 7">DSM 22242</strain>
    </source>
</reference>
<feature type="transmembrane region" description="Helical" evidence="5">
    <location>
        <begin position="132"/>
        <end position="154"/>
    </location>
</feature>
<dbReference type="RefSeq" id="WP_183621450.1">
    <property type="nucleotide sequence ID" value="NZ_CANPEU010000001.1"/>
</dbReference>
<accession>A0A7W5D0R6</accession>
<feature type="transmembrane region" description="Helical" evidence="5">
    <location>
        <begin position="93"/>
        <end position="111"/>
    </location>
</feature>
<evidence type="ECO:0000256" key="3">
    <source>
        <dbReference type="ARBA" id="ARBA00022989"/>
    </source>
</evidence>
<dbReference type="InterPro" id="IPR001694">
    <property type="entry name" value="NADH_UbQ_OxRdtase_su1/FPO"/>
</dbReference>
<protein>
    <submittedName>
        <fullName evidence="6">Ech hydrogenase subunit B</fullName>
    </submittedName>
</protein>
<dbReference type="GO" id="GO:0005886">
    <property type="term" value="C:plasma membrane"/>
    <property type="evidence" value="ECO:0007669"/>
    <property type="project" value="TreeGrafter"/>
</dbReference>
<organism evidence="6 7">
    <name type="scientific">Parvibacter caecicola</name>
    <dbReference type="NCBI Taxonomy" id="747645"/>
    <lineage>
        <taxon>Bacteria</taxon>
        <taxon>Bacillati</taxon>
        <taxon>Actinomycetota</taxon>
        <taxon>Coriobacteriia</taxon>
        <taxon>Coriobacteriales</taxon>
        <taxon>Coriobacteriaceae</taxon>
        <taxon>Parvibacter</taxon>
    </lineage>
</organism>